<comment type="subcellular location">
    <subcellularLocation>
        <location evidence="1">Membrane</location>
        <topology evidence="1">Multi-pass membrane protein</topology>
    </subcellularLocation>
</comment>
<reference evidence="8" key="1">
    <citation type="submission" date="2021-01" db="EMBL/GenBank/DDBJ databases">
        <authorList>
            <person name="Li R."/>
            <person name="Bekaert M."/>
        </authorList>
    </citation>
    <scope>NUCLEOTIDE SEQUENCE</scope>
    <source>
        <strain evidence="8">Farmed</strain>
    </source>
</reference>
<evidence type="ECO:0000313" key="9">
    <source>
        <dbReference type="Proteomes" id="UP000597762"/>
    </source>
</evidence>
<gene>
    <name evidence="8" type="ORF">SPHA_46384</name>
</gene>
<dbReference type="SUPFAM" id="SSF90112">
    <property type="entry name" value="Neurotransmitter-gated ion-channel transmembrane pore"/>
    <property type="match status" value="1"/>
</dbReference>
<accession>A0A812D3H8</accession>
<dbReference type="AlphaFoldDB" id="A0A812D3H8"/>
<dbReference type="Gene3D" id="2.70.170.10">
    <property type="entry name" value="Neurotransmitter-gated ion-channel ligand-binding domain"/>
    <property type="match status" value="1"/>
</dbReference>
<dbReference type="Gene3D" id="1.20.58.390">
    <property type="entry name" value="Neurotransmitter-gated ion-channel transmembrane domain"/>
    <property type="match status" value="1"/>
</dbReference>
<dbReference type="OrthoDB" id="410315at2759"/>
<feature type="transmembrane region" description="Helical" evidence="5">
    <location>
        <begin position="306"/>
        <end position="323"/>
    </location>
</feature>
<proteinExistence type="predicted"/>
<dbReference type="InterPro" id="IPR006029">
    <property type="entry name" value="Neurotrans-gated_channel_TM"/>
</dbReference>
<dbReference type="FunFam" id="2.70.170.10:FF:000028">
    <property type="entry name" value="AcetylCholine Receptor"/>
    <property type="match status" value="1"/>
</dbReference>
<dbReference type="PANTHER" id="PTHR18945">
    <property type="entry name" value="NEUROTRANSMITTER GATED ION CHANNEL"/>
    <property type="match status" value="1"/>
</dbReference>
<protein>
    <submittedName>
        <fullName evidence="8">CHRNN</fullName>
    </submittedName>
</protein>
<dbReference type="CDD" id="cd19051">
    <property type="entry name" value="LGIC_TM_cation"/>
    <property type="match status" value="1"/>
</dbReference>
<feature type="domain" description="Neurotransmitter-gated ion-channel ligand-binding" evidence="6">
    <location>
        <begin position="72"/>
        <end position="273"/>
    </location>
</feature>
<feature type="transmembrane region" description="Helical" evidence="5">
    <location>
        <begin position="493"/>
        <end position="515"/>
    </location>
</feature>
<organism evidence="8 9">
    <name type="scientific">Acanthosepion pharaonis</name>
    <name type="common">Pharaoh cuttlefish</name>
    <name type="synonym">Sepia pharaonis</name>
    <dbReference type="NCBI Taxonomy" id="158019"/>
    <lineage>
        <taxon>Eukaryota</taxon>
        <taxon>Metazoa</taxon>
        <taxon>Spiralia</taxon>
        <taxon>Lophotrochozoa</taxon>
        <taxon>Mollusca</taxon>
        <taxon>Cephalopoda</taxon>
        <taxon>Coleoidea</taxon>
        <taxon>Decapodiformes</taxon>
        <taxon>Sepiida</taxon>
        <taxon>Sepiina</taxon>
        <taxon>Sepiidae</taxon>
        <taxon>Acanthosepion</taxon>
    </lineage>
</organism>
<keyword evidence="2 5" id="KW-0812">Transmembrane</keyword>
<evidence type="ECO:0000256" key="3">
    <source>
        <dbReference type="ARBA" id="ARBA00022989"/>
    </source>
</evidence>
<comment type="caution">
    <text evidence="8">The sequence shown here is derived from an EMBL/GenBank/DDBJ whole genome shotgun (WGS) entry which is preliminary data.</text>
</comment>
<dbReference type="InterPro" id="IPR036734">
    <property type="entry name" value="Neur_chan_lig-bd_sf"/>
</dbReference>
<evidence type="ECO:0000256" key="1">
    <source>
        <dbReference type="ARBA" id="ARBA00004141"/>
    </source>
</evidence>
<dbReference type="GO" id="GO:0005230">
    <property type="term" value="F:extracellular ligand-gated monoatomic ion channel activity"/>
    <property type="evidence" value="ECO:0007669"/>
    <property type="project" value="InterPro"/>
</dbReference>
<dbReference type="EMBL" id="CAHIKZ030002446">
    <property type="protein sequence ID" value="CAE1287183.1"/>
    <property type="molecule type" value="Genomic_DNA"/>
</dbReference>
<evidence type="ECO:0000256" key="2">
    <source>
        <dbReference type="ARBA" id="ARBA00022692"/>
    </source>
</evidence>
<dbReference type="Proteomes" id="UP000597762">
    <property type="component" value="Unassembled WGS sequence"/>
</dbReference>
<dbReference type="Pfam" id="PF02932">
    <property type="entry name" value="Neur_chan_memb"/>
    <property type="match status" value="1"/>
</dbReference>
<keyword evidence="4 5" id="KW-0472">Membrane</keyword>
<evidence type="ECO:0000313" key="8">
    <source>
        <dbReference type="EMBL" id="CAE1287183.1"/>
    </source>
</evidence>
<dbReference type="PRINTS" id="PR00252">
    <property type="entry name" value="NRIONCHANNEL"/>
</dbReference>
<feature type="domain" description="Neurotransmitter-gated ion-channel transmembrane" evidence="7">
    <location>
        <begin position="281"/>
        <end position="501"/>
    </location>
</feature>
<dbReference type="Pfam" id="PF02931">
    <property type="entry name" value="Neur_chan_LBD"/>
    <property type="match status" value="1"/>
</dbReference>
<name>A0A812D3H8_ACAPH</name>
<dbReference type="InterPro" id="IPR006201">
    <property type="entry name" value="Neur_channel"/>
</dbReference>
<dbReference type="GO" id="GO:0004888">
    <property type="term" value="F:transmembrane signaling receptor activity"/>
    <property type="evidence" value="ECO:0007669"/>
    <property type="project" value="InterPro"/>
</dbReference>
<keyword evidence="9" id="KW-1185">Reference proteome</keyword>
<feature type="transmembrane region" description="Helical" evidence="5">
    <location>
        <begin position="50"/>
        <end position="70"/>
    </location>
</feature>
<feature type="transmembrane region" description="Helical" evidence="5">
    <location>
        <begin position="335"/>
        <end position="360"/>
    </location>
</feature>
<evidence type="ECO:0000259" key="6">
    <source>
        <dbReference type="Pfam" id="PF02931"/>
    </source>
</evidence>
<evidence type="ECO:0000256" key="5">
    <source>
        <dbReference type="SAM" id="Phobius"/>
    </source>
</evidence>
<keyword evidence="3 5" id="KW-1133">Transmembrane helix</keyword>
<sequence>MTKGVVEKKKLKVSDKPFFFFSSLFLSIARRLQLHENSDQKIIGKMQILWFQYLFASLALILPSSATKFAEHRLITSLRHDNIPGVRPLINASHALTVNFRMQILSIDIDEYNQAVSFLSWDSAEWVDQLLTWNPEEHSKINQIYLKENMIWKPDISLFNIADEPESTYNNAYASVMSDGKVTWTRTAKHKFPCRFDTAHFPFETHTCEMSFGSTIYDGSKIDLKLGGVSLSSYSPNVRWWMKKADAERIVSYYPCCPEPYITLVFRLTLQRHATYYIYSLLVPTFLLSLFTLILYLLPYHRLEKITVGITLFGAFFVLLMIMQSIVPISDTIPYFVFYLCFNLGLIALSTFFNSIIINMASEDNIREVPKALRSIIEVFARLLCMSSIVRKFQSRHLINADFGIPPVTNNYYTLPLQDKKQQNNETAERDSLCDEDQPESVSHRFVDQRRFESNVAAIRTFTSRYQEKLADEEGQKRQLSEWRDVARVTNRLFFLLCFFVDIGTIGAYLFLAIWPL</sequence>
<evidence type="ECO:0000256" key="4">
    <source>
        <dbReference type="ARBA" id="ARBA00023136"/>
    </source>
</evidence>
<dbReference type="InterPro" id="IPR038050">
    <property type="entry name" value="Neuro_actylchol_rec"/>
</dbReference>
<dbReference type="SUPFAM" id="SSF63712">
    <property type="entry name" value="Nicotinic receptor ligand binding domain-like"/>
    <property type="match status" value="1"/>
</dbReference>
<dbReference type="InterPro" id="IPR006202">
    <property type="entry name" value="Neur_chan_lig-bd"/>
</dbReference>
<dbReference type="GO" id="GO:0016020">
    <property type="term" value="C:membrane"/>
    <property type="evidence" value="ECO:0007669"/>
    <property type="project" value="UniProtKB-SubCell"/>
</dbReference>
<evidence type="ECO:0000259" key="7">
    <source>
        <dbReference type="Pfam" id="PF02932"/>
    </source>
</evidence>
<feature type="transmembrane region" description="Helical" evidence="5">
    <location>
        <begin position="276"/>
        <end position="300"/>
    </location>
</feature>
<dbReference type="InterPro" id="IPR036719">
    <property type="entry name" value="Neuro-gated_channel_TM_sf"/>
</dbReference>